<dbReference type="InterPro" id="IPR004360">
    <property type="entry name" value="Glyas_Fos-R_dOase_dom"/>
</dbReference>
<dbReference type="PANTHER" id="PTHR34109:SF1">
    <property type="entry name" value="VOC DOMAIN-CONTAINING PROTEIN"/>
    <property type="match status" value="1"/>
</dbReference>
<dbReference type="PROSITE" id="PS51819">
    <property type="entry name" value="VOC"/>
    <property type="match status" value="1"/>
</dbReference>
<dbReference type="Gene3D" id="3.30.720.120">
    <property type="match status" value="1"/>
</dbReference>
<dbReference type="InterPro" id="IPR037523">
    <property type="entry name" value="VOC_core"/>
</dbReference>
<dbReference type="RefSeq" id="WP_212014687.1">
    <property type="nucleotide sequence ID" value="NZ_JAAFYZ010000120.1"/>
</dbReference>
<protein>
    <submittedName>
        <fullName evidence="2">VOC family protein</fullName>
    </submittedName>
</protein>
<dbReference type="InterPro" id="IPR029068">
    <property type="entry name" value="Glyas_Bleomycin-R_OHBP_Dase"/>
</dbReference>
<proteinExistence type="predicted"/>
<dbReference type="EMBL" id="JAAFYZ010000120">
    <property type="protein sequence ID" value="MBS2550926.1"/>
    <property type="molecule type" value="Genomic_DNA"/>
</dbReference>
<dbReference type="Pfam" id="PF00903">
    <property type="entry name" value="Glyoxalase"/>
    <property type="match status" value="1"/>
</dbReference>
<dbReference type="Gene3D" id="3.30.720.110">
    <property type="match status" value="1"/>
</dbReference>
<reference evidence="2 3" key="1">
    <citation type="submission" date="2020-02" db="EMBL/GenBank/DDBJ databases">
        <title>Acidophilic actinobacteria isolated from forest soil.</title>
        <authorList>
            <person name="Golinska P."/>
        </authorList>
    </citation>
    <scope>NUCLEOTIDE SEQUENCE [LARGE SCALE GENOMIC DNA]</scope>
    <source>
        <strain evidence="2 3">NL8</strain>
    </source>
</reference>
<evidence type="ECO:0000313" key="3">
    <source>
        <dbReference type="Proteomes" id="UP000730482"/>
    </source>
</evidence>
<evidence type="ECO:0000259" key="1">
    <source>
        <dbReference type="PROSITE" id="PS51819"/>
    </source>
</evidence>
<feature type="domain" description="VOC" evidence="1">
    <location>
        <begin position="6"/>
        <end position="127"/>
    </location>
</feature>
<gene>
    <name evidence="2" type="ORF">KGQ19_29040</name>
</gene>
<accession>A0ABS5KXX9</accession>
<evidence type="ECO:0000313" key="2">
    <source>
        <dbReference type="EMBL" id="MBS2550926.1"/>
    </source>
</evidence>
<organism evidence="2 3">
    <name type="scientific">Catenulispora pinistramenti</name>
    <dbReference type="NCBI Taxonomy" id="2705254"/>
    <lineage>
        <taxon>Bacteria</taxon>
        <taxon>Bacillati</taxon>
        <taxon>Actinomycetota</taxon>
        <taxon>Actinomycetes</taxon>
        <taxon>Catenulisporales</taxon>
        <taxon>Catenulisporaceae</taxon>
        <taxon>Catenulispora</taxon>
    </lineage>
</organism>
<dbReference type="Proteomes" id="UP000730482">
    <property type="component" value="Unassembled WGS sequence"/>
</dbReference>
<dbReference type="PANTHER" id="PTHR34109">
    <property type="entry name" value="BNAUNNG04460D PROTEIN-RELATED"/>
    <property type="match status" value="1"/>
</dbReference>
<sequence>MKPNRSIPQVTVIPVLVYPDVRAAVDYLTTVFGFAEHIRIGDDHRSQMRIGEDGAVIIADVRGQRTAPTPGVETHLLKVRVEDVRAQYERAKEHGASIVEDLAEQPFGELQFTVDDPAGHRWQFCESVRDVDPEEWGGTVVGD</sequence>
<dbReference type="SUPFAM" id="SSF54593">
    <property type="entry name" value="Glyoxalase/Bleomycin resistance protein/Dihydroxybiphenyl dioxygenase"/>
    <property type="match status" value="1"/>
</dbReference>
<name>A0ABS5KXX9_9ACTN</name>
<comment type="caution">
    <text evidence="2">The sequence shown here is derived from an EMBL/GenBank/DDBJ whole genome shotgun (WGS) entry which is preliminary data.</text>
</comment>
<keyword evidence="3" id="KW-1185">Reference proteome</keyword>